<organism evidence="1">
    <name type="scientific">Mediterraneibacter gnavus</name>
    <name type="common">Ruminococcus gnavus</name>
    <dbReference type="NCBI Taxonomy" id="33038"/>
    <lineage>
        <taxon>Bacteria</taxon>
        <taxon>Bacillati</taxon>
        <taxon>Bacillota</taxon>
        <taxon>Clostridia</taxon>
        <taxon>Lachnospirales</taxon>
        <taxon>Lachnospiraceae</taxon>
        <taxon>Mediterraneibacter</taxon>
    </lineage>
</organism>
<gene>
    <name evidence="1" type="ORF">RGLFYP36_01722</name>
</gene>
<dbReference type="Gene3D" id="3.20.20.150">
    <property type="entry name" value="Divalent-metal-dependent TIM barrel enzymes"/>
    <property type="match status" value="1"/>
</dbReference>
<dbReference type="AlphaFoldDB" id="A0A6N3F877"/>
<accession>A0A6N3F877</accession>
<name>A0A6N3F877_MEDGN</name>
<protein>
    <submittedName>
        <fullName evidence="1">Uncharacterized protein</fullName>
    </submittedName>
</protein>
<evidence type="ECO:0000313" key="1">
    <source>
        <dbReference type="EMBL" id="VYU48230.1"/>
    </source>
</evidence>
<dbReference type="InterPro" id="IPR036237">
    <property type="entry name" value="Xyl_isomerase-like_sf"/>
</dbReference>
<sequence>MMYRAYAENVLRDESMHDRLAPGTGCGDTAAFCRMLKEKGVQPRAFGVEVISDSILARGVEEAARFNFENTKKCWKVPGRRF</sequence>
<dbReference type="EMBL" id="CACRUU010000084">
    <property type="protein sequence ID" value="VYU48230.1"/>
    <property type="molecule type" value="Genomic_DNA"/>
</dbReference>
<reference evidence="1" key="1">
    <citation type="submission" date="2019-11" db="EMBL/GenBank/DDBJ databases">
        <authorList>
            <person name="Feng L."/>
        </authorList>
    </citation>
    <scope>NUCLEOTIDE SEQUENCE</scope>
    <source>
        <strain evidence="1">RgnavusLFYP36</strain>
    </source>
</reference>
<dbReference type="SUPFAM" id="SSF51658">
    <property type="entry name" value="Xylose isomerase-like"/>
    <property type="match status" value="1"/>
</dbReference>
<proteinExistence type="predicted"/>